<reference evidence="3 4" key="1">
    <citation type="journal article" date="2020" name="bioRxiv">
        <title>Sequence and annotation of 42 cannabis genomes reveals extensive copy number variation in cannabinoid synthesis and pathogen resistance genes.</title>
        <authorList>
            <person name="Mckernan K.J."/>
            <person name="Helbert Y."/>
            <person name="Kane L.T."/>
            <person name="Ebling H."/>
            <person name="Zhang L."/>
            <person name="Liu B."/>
            <person name="Eaton Z."/>
            <person name="Mclaughlin S."/>
            <person name="Kingan S."/>
            <person name="Baybayan P."/>
            <person name="Concepcion G."/>
            <person name="Jordan M."/>
            <person name="Riva A."/>
            <person name="Barbazuk W."/>
            <person name="Harkins T."/>
        </authorList>
    </citation>
    <scope>NUCLEOTIDE SEQUENCE [LARGE SCALE GENOMIC DNA]</scope>
    <source>
        <strain evidence="3 4">cv. Jamaican Lion 4</strain>
        <strain evidence="2">Father</strain>
        <strain evidence="1">Mother</strain>
        <tissue evidence="2">Leaf</tissue>
    </source>
</reference>
<protein>
    <submittedName>
        <fullName evidence="2">Uncharacterized protein</fullName>
    </submittedName>
</protein>
<evidence type="ECO:0000313" key="4">
    <source>
        <dbReference type="Proteomes" id="UP000583929"/>
    </source>
</evidence>
<dbReference type="AlphaFoldDB" id="A0A7J6F6F9"/>
<dbReference type="EMBL" id="JAATIQ010000262">
    <property type="protein sequence ID" value="KAF4366287.1"/>
    <property type="molecule type" value="Genomic_DNA"/>
</dbReference>
<sequence length="209" mass="22954">MRGVGGPLLCIGDLLNDVGESNPDTSKPDLHPYPSSSISPHPVDLTTLFEENYKDLIDALAGSDHSWTGLTLKLCTGLETANKLVQSTNSNVISLSEKVGELVEVFKKGDSAVAAIRGRKSRRKPFRNSNIEMIPPCFGLGTRLVESDFRLSNIDKEVKDEGEGLTGQTRERDHLFFSSQNHQMAPIDCASHKQSTPFDESWVGVLQQE</sequence>
<organism evidence="2 4">
    <name type="scientific">Cannabis sativa</name>
    <name type="common">Hemp</name>
    <name type="synonym">Marijuana</name>
    <dbReference type="NCBI Taxonomy" id="3483"/>
    <lineage>
        <taxon>Eukaryota</taxon>
        <taxon>Viridiplantae</taxon>
        <taxon>Streptophyta</taxon>
        <taxon>Embryophyta</taxon>
        <taxon>Tracheophyta</taxon>
        <taxon>Spermatophyta</taxon>
        <taxon>Magnoliopsida</taxon>
        <taxon>eudicotyledons</taxon>
        <taxon>Gunneridae</taxon>
        <taxon>Pentapetalae</taxon>
        <taxon>rosids</taxon>
        <taxon>fabids</taxon>
        <taxon>Rosales</taxon>
        <taxon>Cannabaceae</taxon>
        <taxon>Cannabis</taxon>
    </lineage>
</organism>
<dbReference type="Proteomes" id="UP000583929">
    <property type="component" value="Unassembled WGS sequence"/>
</dbReference>
<dbReference type="PANTHER" id="PTHR37237:SF1">
    <property type="entry name" value="OS02G0567000 PROTEIN"/>
    <property type="match status" value="1"/>
</dbReference>
<gene>
    <name evidence="1" type="ORF">F8388_022216</name>
    <name evidence="2" type="ORF">G4B88_030465</name>
</gene>
<evidence type="ECO:0000313" key="1">
    <source>
        <dbReference type="EMBL" id="KAF4354494.1"/>
    </source>
</evidence>
<comment type="caution">
    <text evidence="2">The sequence shown here is derived from an EMBL/GenBank/DDBJ whole genome shotgun (WGS) entry which is preliminary data.</text>
</comment>
<dbReference type="EMBL" id="JAATIP010000279">
    <property type="protein sequence ID" value="KAF4354494.1"/>
    <property type="molecule type" value="Genomic_DNA"/>
</dbReference>
<dbReference type="Proteomes" id="UP000525078">
    <property type="component" value="Unassembled WGS sequence"/>
</dbReference>
<dbReference type="PANTHER" id="PTHR37237">
    <property type="entry name" value="OS02G0567000 PROTEIN"/>
    <property type="match status" value="1"/>
</dbReference>
<name>A0A7J6F6F9_CANSA</name>
<evidence type="ECO:0000313" key="2">
    <source>
        <dbReference type="EMBL" id="KAF4366287.1"/>
    </source>
</evidence>
<evidence type="ECO:0000313" key="3">
    <source>
        <dbReference type="Proteomes" id="UP000525078"/>
    </source>
</evidence>
<proteinExistence type="predicted"/>
<accession>A0A7J6F6F9</accession>
<keyword evidence="4" id="KW-1185">Reference proteome</keyword>